<proteinExistence type="inferred from homology"/>
<dbReference type="GeneID" id="121222510"/>
<organism evidence="6 7">
    <name type="scientific">Gossypium hirsutum</name>
    <name type="common">Upland cotton</name>
    <name type="synonym">Gossypium mexicanum</name>
    <dbReference type="NCBI Taxonomy" id="3635"/>
    <lineage>
        <taxon>Eukaryota</taxon>
        <taxon>Viridiplantae</taxon>
        <taxon>Streptophyta</taxon>
        <taxon>Embryophyta</taxon>
        <taxon>Tracheophyta</taxon>
        <taxon>Spermatophyta</taxon>
        <taxon>Magnoliopsida</taxon>
        <taxon>eudicotyledons</taxon>
        <taxon>Gunneridae</taxon>
        <taxon>Pentapetalae</taxon>
        <taxon>rosids</taxon>
        <taxon>malvids</taxon>
        <taxon>Malvales</taxon>
        <taxon>Malvaceae</taxon>
        <taxon>Malvoideae</taxon>
        <taxon>Gossypium</taxon>
    </lineage>
</organism>
<dbReference type="Proteomes" id="UP000818029">
    <property type="component" value="Chromosome D10"/>
</dbReference>
<evidence type="ECO:0000313" key="6">
    <source>
        <dbReference type="Proteomes" id="UP000818029"/>
    </source>
</evidence>
<evidence type="ECO:0000313" key="7">
    <source>
        <dbReference type="RefSeq" id="XP_040959395.1"/>
    </source>
</evidence>
<dbReference type="PANTHER" id="PTHR10426">
    <property type="entry name" value="STRICTOSIDINE SYNTHASE-RELATED"/>
    <property type="match status" value="1"/>
</dbReference>
<accession>A0ABM3AX83</accession>
<dbReference type="InterPro" id="IPR018119">
    <property type="entry name" value="Strictosidine_synth_cons-reg"/>
</dbReference>
<dbReference type="RefSeq" id="XP_040959395.1">
    <property type="nucleotide sequence ID" value="XM_041103461.1"/>
</dbReference>
<evidence type="ECO:0000256" key="3">
    <source>
        <dbReference type="ARBA" id="ARBA00022554"/>
    </source>
</evidence>
<dbReference type="PANTHER" id="PTHR10426:SF86">
    <property type="entry name" value="PROTEIN STRICTOSIDINE SYNTHASE-LIKE 10-LIKE"/>
    <property type="match status" value="1"/>
</dbReference>
<reference evidence="6" key="1">
    <citation type="journal article" date="2020" name="Nat. Genet.">
        <title>Genomic diversifications of five Gossypium allopolyploid species and their impact on cotton improvement.</title>
        <authorList>
            <person name="Chen Z.J."/>
            <person name="Sreedasyam A."/>
            <person name="Ando A."/>
            <person name="Song Q."/>
            <person name="De Santiago L.M."/>
            <person name="Hulse-Kemp A.M."/>
            <person name="Ding M."/>
            <person name="Ye W."/>
            <person name="Kirkbride R.C."/>
            <person name="Jenkins J."/>
            <person name="Plott C."/>
            <person name="Lovell J."/>
            <person name="Lin Y.M."/>
            <person name="Vaughn R."/>
            <person name="Liu B."/>
            <person name="Simpson S."/>
            <person name="Scheffler B.E."/>
            <person name="Wen L."/>
            <person name="Saski C.A."/>
            <person name="Grover C.E."/>
            <person name="Hu G."/>
            <person name="Conover J.L."/>
            <person name="Carlson J.W."/>
            <person name="Shu S."/>
            <person name="Boston L.B."/>
            <person name="Williams M."/>
            <person name="Peterson D.G."/>
            <person name="McGee K."/>
            <person name="Jones D.C."/>
            <person name="Wendel J.F."/>
            <person name="Stelly D.M."/>
            <person name="Grimwood J."/>
            <person name="Schmutz J."/>
        </authorList>
    </citation>
    <scope>NUCLEOTIDE SEQUENCE [LARGE SCALE GENOMIC DNA]</scope>
    <source>
        <strain evidence="6">cv. TM-1</strain>
    </source>
</reference>
<evidence type="ECO:0000256" key="2">
    <source>
        <dbReference type="ARBA" id="ARBA00009191"/>
    </source>
</evidence>
<keyword evidence="3" id="KW-0926">Vacuole</keyword>
<comment type="similarity">
    <text evidence="2">Belongs to the strictosidine synthase family.</text>
</comment>
<dbReference type="InterPro" id="IPR011042">
    <property type="entry name" value="6-blade_b-propeller_TolB-like"/>
</dbReference>
<dbReference type="SUPFAM" id="SSF63829">
    <property type="entry name" value="Calcium-dependent phosphotriesterase"/>
    <property type="match status" value="1"/>
</dbReference>
<feature type="domain" description="Strictosidine synthase conserved region" evidence="5">
    <location>
        <begin position="86"/>
        <end position="169"/>
    </location>
</feature>
<evidence type="ECO:0000256" key="4">
    <source>
        <dbReference type="ARBA" id="ARBA00023180"/>
    </source>
</evidence>
<keyword evidence="4" id="KW-0325">Glycoprotein</keyword>
<sequence length="229" mass="25878">MIICWYIRRKNIKMEAGIWEKKLCDGIRDSNIEPICGRPLGLKFNTQTCLLYITDAYFGLLVVGPNGDTVIKLAILAKGVPFKFTNGLDIDTSTGMVYFTDSSILFQRRDADFFISSSARTGRLLKYNPYTRDVFVLYDGLAFPNGVALSANNSFILVNESIKKRILKFNMPRVLNYIKRNKNGSRRLGIIENDAPDPIKMKFNEEAKVLKILDGKGAPTFKSISEVKE</sequence>
<gene>
    <name evidence="7" type="primary">LOC121222510</name>
</gene>
<protein>
    <submittedName>
        <fullName evidence="7">Protein STRICTOSIDINE SYNTHASE-LIKE 10</fullName>
    </submittedName>
</protein>
<keyword evidence="6" id="KW-1185">Reference proteome</keyword>
<reference evidence="7" key="2">
    <citation type="submission" date="2025-08" db="UniProtKB">
        <authorList>
            <consortium name="RefSeq"/>
        </authorList>
    </citation>
    <scope>IDENTIFICATION</scope>
</reference>
<name>A0ABM3AX83_GOSHI</name>
<dbReference type="Pfam" id="PF03088">
    <property type="entry name" value="Str_synth"/>
    <property type="match status" value="1"/>
</dbReference>
<evidence type="ECO:0000259" key="5">
    <source>
        <dbReference type="Pfam" id="PF03088"/>
    </source>
</evidence>
<evidence type="ECO:0000256" key="1">
    <source>
        <dbReference type="ARBA" id="ARBA00004116"/>
    </source>
</evidence>
<comment type="subcellular location">
    <subcellularLocation>
        <location evidence="1">Vacuole</location>
    </subcellularLocation>
</comment>
<dbReference type="Gene3D" id="2.120.10.30">
    <property type="entry name" value="TolB, C-terminal domain"/>
    <property type="match status" value="1"/>
</dbReference>